<dbReference type="OrthoDB" id="552755at2759"/>
<feature type="compositionally biased region" description="Basic and acidic residues" evidence="1">
    <location>
        <begin position="163"/>
        <end position="173"/>
    </location>
</feature>
<dbReference type="GeneID" id="11518980"/>
<feature type="compositionally biased region" description="Acidic residues" evidence="1">
    <location>
        <begin position="151"/>
        <end position="162"/>
    </location>
</feature>
<evidence type="ECO:0000313" key="3">
    <source>
        <dbReference type="Proteomes" id="UP000008181"/>
    </source>
</evidence>
<dbReference type="GO" id="GO:0005634">
    <property type="term" value="C:nucleus"/>
    <property type="evidence" value="ECO:0007669"/>
    <property type="project" value="TreeGrafter"/>
</dbReference>
<organism evidence="2 3">
    <name type="scientific">Thermothielavioides terrestris (strain ATCC 38088 / NRRL 8126)</name>
    <name type="common">Thielavia terrestris</name>
    <dbReference type="NCBI Taxonomy" id="578455"/>
    <lineage>
        <taxon>Eukaryota</taxon>
        <taxon>Fungi</taxon>
        <taxon>Dikarya</taxon>
        <taxon>Ascomycota</taxon>
        <taxon>Pezizomycotina</taxon>
        <taxon>Sordariomycetes</taxon>
        <taxon>Sordariomycetidae</taxon>
        <taxon>Sordariales</taxon>
        <taxon>Chaetomiaceae</taxon>
        <taxon>Thermothielavioides</taxon>
        <taxon>Thermothielavioides terrestris</taxon>
    </lineage>
</organism>
<gene>
    <name evidence="2" type="ORF">THITE_160015</name>
</gene>
<name>G2R5N6_THETT</name>
<feature type="compositionally biased region" description="Basic residues" evidence="1">
    <location>
        <begin position="133"/>
        <end position="146"/>
    </location>
</feature>
<protein>
    <recommendedName>
        <fullName evidence="4">Transcriptional regulator</fullName>
    </recommendedName>
</protein>
<dbReference type="eggNOG" id="ENOG502S0AG">
    <property type="taxonomic scope" value="Eukaryota"/>
</dbReference>
<keyword evidence="3" id="KW-1185">Reference proteome</keyword>
<dbReference type="HOGENOM" id="CLU_033002_0_0_1"/>
<dbReference type="InterPro" id="IPR037647">
    <property type="entry name" value="HIRIP3"/>
</dbReference>
<evidence type="ECO:0000313" key="2">
    <source>
        <dbReference type="EMBL" id="AEO68328.1"/>
    </source>
</evidence>
<dbReference type="Proteomes" id="UP000008181">
    <property type="component" value="Chromosome 3"/>
</dbReference>
<reference evidence="2 3" key="1">
    <citation type="journal article" date="2011" name="Nat. Biotechnol.">
        <title>Comparative genomic analysis of the thermophilic biomass-degrading fungi Myceliophthora thermophila and Thielavia terrestris.</title>
        <authorList>
            <person name="Berka R.M."/>
            <person name="Grigoriev I.V."/>
            <person name="Otillar R."/>
            <person name="Salamov A."/>
            <person name="Grimwood J."/>
            <person name="Reid I."/>
            <person name="Ishmael N."/>
            <person name="John T."/>
            <person name="Darmond C."/>
            <person name="Moisan M.-C."/>
            <person name="Henrissat B."/>
            <person name="Coutinho P.M."/>
            <person name="Lombard V."/>
            <person name="Natvig D.O."/>
            <person name="Lindquist E."/>
            <person name="Schmutz J."/>
            <person name="Lucas S."/>
            <person name="Harris P."/>
            <person name="Powlowski J."/>
            <person name="Bellemare A."/>
            <person name="Taylor D."/>
            <person name="Butler G."/>
            <person name="de Vries R.P."/>
            <person name="Allijn I.E."/>
            <person name="van den Brink J."/>
            <person name="Ushinsky S."/>
            <person name="Storms R."/>
            <person name="Powell A.J."/>
            <person name="Paulsen I.T."/>
            <person name="Elbourne L.D.H."/>
            <person name="Baker S.E."/>
            <person name="Magnuson J."/>
            <person name="LaBoissiere S."/>
            <person name="Clutterbuck A.J."/>
            <person name="Martinez D."/>
            <person name="Wogulis M."/>
            <person name="de Leon A.L."/>
            <person name="Rey M.W."/>
            <person name="Tsang A."/>
        </authorList>
    </citation>
    <scope>NUCLEOTIDE SEQUENCE [LARGE SCALE GENOMIC DNA]</scope>
    <source>
        <strain evidence="3">ATCC 38088 / NRRL 8126</strain>
    </source>
</reference>
<feature type="compositionally biased region" description="Low complexity" evidence="1">
    <location>
        <begin position="265"/>
        <end position="281"/>
    </location>
</feature>
<sequence length="451" mass="48063">MAPRSPPEVSNSKIVKELRTAVRNIYASDERSKLTVNYARQVVEAKLGLGDGFLKEGDWKAKSKQVIFDALQEAEESEAERAKNTPPSPKGKGSGPSARNKPRPTKKARASSEGVSGNDEASDVEGAPARQIEKRKMKPAGKRKSKQPSEDSSDLSEPPDDISESKAPAKTEEASPGSVEDGESESDRDDISSAETDASSPRTKKPKAKTTTKPKPPPTEPATKSSDAAAADSSSELSSVIDEPAPTKRKRKGKDTAQSKRSRTTKSSSSAPSAGTAGLSPDEAQIKTLQTQLGKCGVRKVWAFEFKKRGADTAKAKIKLLKEMLVDVGMKGRFSEARAREIKEQRELQADLEDVMRREERWGVGGGGRGARRRAAAVAAAKGKGFRESGSESEEADESGKAESRGKAGNAGGRGSEPDSDEEGGKPAVRGKGSVRRRADLAFLGDESESE</sequence>
<dbReference type="AlphaFoldDB" id="G2R5N6"/>
<feature type="compositionally biased region" description="Low complexity" evidence="1">
    <location>
        <begin position="221"/>
        <end position="239"/>
    </location>
</feature>
<feature type="compositionally biased region" description="Basic residues" evidence="1">
    <location>
        <begin position="202"/>
        <end position="212"/>
    </location>
</feature>
<evidence type="ECO:0000256" key="1">
    <source>
        <dbReference type="SAM" id="MobiDB-lite"/>
    </source>
</evidence>
<feature type="compositionally biased region" description="Basic residues" evidence="1">
    <location>
        <begin position="100"/>
        <end position="109"/>
    </location>
</feature>
<accession>G2R5N6</accession>
<dbReference type="PANTHER" id="PTHR15410">
    <property type="entry name" value="HIRA-INTERACTING PROTEIN 3"/>
    <property type="match status" value="1"/>
</dbReference>
<proteinExistence type="predicted"/>
<dbReference type="RefSeq" id="XP_003654664.1">
    <property type="nucleotide sequence ID" value="XM_003654616.1"/>
</dbReference>
<feature type="region of interest" description="Disordered" evidence="1">
    <location>
        <begin position="361"/>
        <end position="451"/>
    </location>
</feature>
<dbReference type="EMBL" id="CP003011">
    <property type="protein sequence ID" value="AEO68328.1"/>
    <property type="molecule type" value="Genomic_DNA"/>
</dbReference>
<dbReference type="KEGG" id="ttt:THITE_160015"/>
<feature type="region of interest" description="Disordered" evidence="1">
    <location>
        <begin position="72"/>
        <end position="283"/>
    </location>
</feature>
<dbReference type="PANTHER" id="PTHR15410:SF2">
    <property type="entry name" value="HIRA-INTERACTING PROTEIN 3"/>
    <property type="match status" value="1"/>
</dbReference>
<evidence type="ECO:0008006" key="4">
    <source>
        <dbReference type="Google" id="ProtNLM"/>
    </source>
</evidence>